<reference evidence="4" key="1">
    <citation type="journal article" date="2012" name="Nat. Genet.">
        <title>Lifestyle transitions in plant pathogenic Colletotrichum fungi deciphered by genome and transcriptome analyses.</title>
        <authorList>
            <person name="O'Connell R.J."/>
            <person name="Thon M.R."/>
            <person name="Hacquard S."/>
            <person name="Amyotte S.G."/>
            <person name="Kleemann J."/>
            <person name="Torres M.F."/>
            <person name="Damm U."/>
            <person name="Buiate E.A."/>
            <person name="Epstein L."/>
            <person name="Alkan N."/>
            <person name="Altmueller J."/>
            <person name="Alvarado-Balderrama L."/>
            <person name="Bauser C.A."/>
            <person name="Becker C."/>
            <person name="Birren B.W."/>
            <person name="Chen Z."/>
            <person name="Choi J."/>
            <person name="Crouch J.A."/>
            <person name="Duvick J.P."/>
            <person name="Farman M.A."/>
            <person name="Gan P."/>
            <person name="Heiman D."/>
            <person name="Henrissat B."/>
            <person name="Howard R.J."/>
            <person name="Kabbage M."/>
            <person name="Koch C."/>
            <person name="Kracher B."/>
            <person name="Kubo Y."/>
            <person name="Law A.D."/>
            <person name="Lebrun M.-H."/>
            <person name="Lee Y.-H."/>
            <person name="Miyara I."/>
            <person name="Moore N."/>
            <person name="Neumann U."/>
            <person name="Nordstroem K."/>
            <person name="Panaccione D.G."/>
            <person name="Panstruga R."/>
            <person name="Place M."/>
            <person name="Proctor R.H."/>
            <person name="Prusky D."/>
            <person name="Rech G."/>
            <person name="Reinhardt R."/>
            <person name="Rollins J.A."/>
            <person name="Rounsley S."/>
            <person name="Schardl C.L."/>
            <person name="Schwartz D.C."/>
            <person name="Shenoy N."/>
            <person name="Shirasu K."/>
            <person name="Sikhakolli U.R."/>
            <person name="Stueber K."/>
            <person name="Sukno S.A."/>
            <person name="Sweigard J.A."/>
            <person name="Takano Y."/>
            <person name="Takahara H."/>
            <person name="Trail F."/>
            <person name="van der Does H.C."/>
            <person name="Voll L.M."/>
            <person name="Will I."/>
            <person name="Young S."/>
            <person name="Zeng Q."/>
            <person name="Zhang J."/>
            <person name="Zhou S."/>
            <person name="Dickman M.B."/>
            <person name="Schulze-Lefert P."/>
            <person name="Ver Loren van Themaat E."/>
            <person name="Ma L.-J."/>
            <person name="Vaillancourt L.J."/>
        </authorList>
    </citation>
    <scope>NUCLEOTIDE SEQUENCE [LARGE SCALE GENOMIC DNA]</scope>
    <source>
        <strain evidence="4">M1.001 / M2 / FGSC 10212</strain>
    </source>
</reference>
<protein>
    <submittedName>
        <fullName evidence="3">Uncharacterized protein</fullName>
    </submittedName>
</protein>
<feature type="compositionally biased region" description="Basic residues" evidence="1">
    <location>
        <begin position="112"/>
        <end position="128"/>
    </location>
</feature>
<gene>
    <name evidence="3" type="ORF">GLRG_01794</name>
</gene>
<evidence type="ECO:0000313" key="4">
    <source>
        <dbReference type="Proteomes" id="UP000008782"/>
    </source>
</evidence>
<dbReference type="eggNOG" id="ENOG502T47Y">
    <property type="taxonomic scope" value="Eukaryota"/>
</dbReference>
<dbReference type="VEuPathDB" id="FungiDB:GLRG_01794"/>
<dbReference type="RefSeq" id="XP_008091319.1">
    <property type="nucleotide sequence ID" value="XM_008093128.1"/>
</dbReference>
<sequence length="128" mass="12480">MKANVIAATLLAAFSVGAFAQRDANVPGGPGPADGKFPTGFPIGPDGPKPTDGKFPTGFPAGPGGPKPTGFPGFPVGPGGPKPTGPPGGGFPGFPPQVPGAAQPSGGFGHHSGFRIHTRKSPKPTHSA</sequence>
<keyword evidence="2" id="KW-0732">Signal</keyword>
<dbReference type="GeneID" id="24407159"/>
<feature type="chain" id="PRO_5003178310" evidence="2">
    <location>
        <begin position="21"/>
        <end position="128"/>
    </location>
</feature>
<feature type="region of interest" description="Disordered" evidence="1">
    <location>
        <begin position="25"/>
        <end position="128"/>
    </location>
</feature>
<dbReference type="Proteomes" id="UP000008782">
    <property type="component" value="Unassembled WGS sequence"/>
</dbReference>
<dbReference type="EMBL" id="GG697337">
    <property type="protein sequence ID" value="EFQ27299.1"/>
    <property type="molecule type" value="Genomic_DNA"/>
</dbReference>
<organism evidence="4">
    <name type="scientific">Colletotrichum graminicola (strain M1.001 / M2 / FGSC 10212)</name>
    <name type="common">Maize anthracnose fungus</name>
    <name type="synonym">Glomerella graminicola</name>
    <dbReference type="NCBI Taxonomy" id="645133"/>
    <lineage>
        <taxon>Eukaryota</taxon>
        <taxon>Fungi</taxon>
        <taxon>Dikarya</taxon>
        <taxon>Ascomycota</taxon>
        <taxon>Pezizomycotina</taxon>
        <taxon>Sordariomycetes</taxon>
        <taxon>Hypocreomycetidae</taxon>
        <taxon>Glomerellales</taxon>
        <taxon>Glomerellaceae</taxon>
        <taxon>Colletotrichum</taxon>
        <taxon>Colletotrichum graminicola species complex</taxon>
    </lineage>
</organism>
<dbReference type="AlphaFoldDB" id="E3Q9C0"/>
<dbReference type="STRING" id="645133.E3Q9C0"/>
<accession>E3Q9C0</accession>
<evidence type="ECO:0000256" key="2">
    <source>
        <dbReference type="SAM" id="SignalP"/>
    </source>
</evidence>
<proteinExistence type="predicted"/>
<keyword evidence="4" id="KW-1185">Reference proteome</keyword>
<dbReference type="HOGENOM" id="CLU_1959407_0_0_1"/>
<name>E3Q9C0_COLGM</name>
<evidence type="ECO:0000313" key="3">
    <source>
        <dbReference type="EMBL" id="EFQ27299.1"/>
    </source>
</evidence>
<dbReference type="OrthoDB" id="4851711at2759"/>
<feature type="signal peptide" evidence="2">
    <location>
        <begin position="1"/>
        <end position="20"/>
    </location>
</feature>
<evidence type="ECO:0000256" key="1">
    <source>
        <dbReference type="SAM" id="MobiDB-lite"/>
    </source>
</evidence>